<gene>
    <name evidence="2" type="ORF">ABID16_001570</name>
</gene>
<organism evidence="2 3">
    <name type="scientific">Rhizobium aquaticum</name>
    <dbReference type="NCBI Taxonomy" id="1549636"/>
    <lineage>
        <taxon>Bacteria</taxon>
        <taxon>Pseudomonadati</taxon>
        <taxon>Pseudomonadota</taxon>
        <taxon>Alphaproteobacteria</taxon>
        <taxon>Hyphomicrobiales</taxon>
        <taxon>Rhizobiaceae</taxon>
        <taxon>Rhizobium/Agrobacterium group</taxon>
        <taxon>Rhizobium</taxon>
    </lineage>
</organism>
<proteinExistence type="predicted"/>
<sequence length="140" mass="14296">MERLSKGRANRRRGEIEAVIGGERRVLCLTLGGLAELETAFGSDSLHDLAARFSTGRLKAGDMIRIIGAGLRGGGNLLSDEDVGEMEIEGGLAGAARIVAELLLSAFGPQGGDGTGAAPSLSVAPQADGQTLGESLTPRP</sequence>
<dbReference type="Proteomes" id="UP001549047">
    <property type="component" value="Unassembled WGS sequence"/>
</dbReference>
<evidence type="ECO:0000313" key="2">
    <source>
        <dbReference type="EMBL" id="MET3613265.1"/>
    </source>
</evidence>
<reference evidence="2 3" key="1">
    <citation type="submission" date="2024-06" db="EMBL/GenBank/DDBJ databases">
        <title>Genomic Encyclopedia of Type Strains, Phase IV (KMG-IV): sequencing the most valuable type-strain genomes for metagenomic binning, comparative biology and taxonomic classification.</title>
        <authorList>
            <person name="Goeker M."/>
        </authorList>
    </citation>
    <scope>NUCLEOTIDE SEQUENCE [LARGE SCALE GENOMIC DNA]</scope>
    <source>
        <strain evidence="2 3">DSM 29780</strain>
    </source>
</reference>
<evidence type="ECO:0000256" key="1">
    <source>
        <dbReference type="SAM" id="MobiDB-lite"/>
    </source>
</evidence>
<comment type="caution">
    <text evidence="2">The sequence shown here is derived from an EMBL/GenBank/DDBJ whole genome shotgun (WGS) entry which is preliminary data.</text>
</comment>
<dbReference type="EMBL" id="JBEPMB010000001">
    <property type="protein sequence ID" value="MET3613265.1"/>
    <property type="molecule type" value="Genomic_DNA"/>
</dbReference>
<protein>
    <recommendedName>
        <fullName evidence="4">Tail tube GTA-gp10-like protein</fullName>
    </recommendedName>
</protein>
<evidence type="ECO:0008006" key="4">
    <source>
        <dbReference type="Google" id="ProtNLM"/>
    </source>
</evidence>
<accession>A0ABV2IZS1</accession>
<keyword evidence="3" id="KW-1185">Reference proteome</keyword>
<dbReference type="Pfam" id="PF11836">
    <property type="entry name" value="Phage_TAC_11"/>
    <property type="match status" value="1"/>
</dbReference>
<evidence type="ECO:0000313" key="3">
    <source>
        <dbReference type="Proteomes" id="UP001549047"/>
    </source>
</evidence>
<dbReference type="InterPro" id="IPR021791">
    <property type="entry name" value="Phage_TAC_11"/>
</dbReference>
<feature type="region of interest" description="Disordered" evidence="1">
    <location>
        <begin position="113"/>
        <end position="140"/>
    </location>
</feature>
<name>A0ABV2IZS1_9HYPH</name>